<evidence type="ECO:0000313" key="1">
    <source>
        <dbReference type="EMBL" id="SHJ66860.1"/>
    </source>
</evidence>
<dbReference type="EMBL" id="FQZH01000005">
    <property type="protein sequence ID" value="SHJ66860.1"/>
    <property type="molecule type" value="Genomic_DNA"/>
</dbReference>
<dbReference type="Pfam" id="PF21857">
    <property type="entry name" value="DUF6913"/>
    <property type="match status" value="1"/>
</dbReference>
<keyword evidence="2" id="KW-1185">Reference proteome</keyword>
<protein>
    <submittedName>
        <fullName evidence="1">Uncharacterized protein</fullName>
    </submittedName>
</protein>
<dbReference type="OrthoDB" id="1430532at2"/>
<name>A0A1M6L6P4_9FLAO</name>
<dbReference type="AlphaFoldDB" id="A0A1M6L6P4"/>
<proteinExistence type="predicted"/>
<dbReference type="RefSeq" id="WP_072785405.1">
    <property type="nucleotide sequence ID" value="NZ_CP045292.1"/>
</dbReference>
<organism evidence="1 2">
    <name type="scientific">Flavobacterium haoranii</name>
    <dbReference type="NCBI Taxonomy" id="683124"/>
    <lineage>
        <taxon>Bacteria</taxon>
        <taxon>Pseudomonadati</taxon>
        <taxon>Bacteroidota</taxon>
        <taxon>Flavobacteriia</taxon>
        <taxon>Flavobacteriales</taxon>
        <taxon>Flavobacteriaceae</taxon>
        <taxon>Flavobacterium</taxon>
    </lineage>
</organism>
<dbReference type="Proteomes" id="UP000184232">
    <property type="component" value="Unassembled WGS sequence"/>
</dbReference>
<accession>A0A1M6L6P4</accession>
<sequence length="172" mass="19942">MFSKIFKEFFLKKIVNKRLLSYRLNDSDDKIETIGIIVDETYFTNKDKLISALLKKGFNKEQLTILVFKEKVKAKEVIEEPFFSLKNITISGKINKTEVEGFVGKKFDLLINYYDEPKAVLNMVAKKSAANFKVGFSDIDKRINHLIIASDVDAIDEFVEELFKYLKILNKI</sequence>
<reference evidence="1 2" key="1">
    <citation type="submission" date="2016-11" db="EMBL/GenBank/DDBJ databases">
        <authorList>
            <person name="Jaros S."/>
            <person name="Januszkiewicz K."/>
            <person name="Wedrychowicz H."/>
        </authorList>
    </citation>
    <scope>NUCLEOTIDE SEQUENCE [LARGE SCALE GENOMIC DNA]</scope>
    <source>
        <strain evidence="1 2">DSM 22807</strain>
    </source>
</reference>
<dbReference type="STRING" id="683124.SAMN05444337_2403"/>
<dbReference type="InterPro" id="IPR054207">
    <property type="entry name" value="DUF6913"/>
</dbReference>
<gene>
    <name evidence="1" type="ORF">SAMN05444337_2403</name>
</gene>
<evidence type="ECO:0000313" key="2">
    <source>
        <dbReference type="Proteomes" id="UP000184232"/>
    </source>
</evidence>